<evidence type="ECO:0000313" key="3">
    <source>
        <dbReference type="Proteomes" id="UP001362999"/>
    </source>
</evidence>
<gene>
    <name evidence="1" type="ORF">R3P38DRAFT_2379662</name>
    <name evidence="2" type="ORF">R3P38DRAFT_2389709</name>
</gene>
<comment type="caution">
    <text evidence="2">The sequence shown here is derived from an EMBL/GenBank/DDBJ whole genome shotgun (WGS) entry which is preliminary data.</text>
</comment>
<evidence type="ECO:0000313" key="1">
    <source>
        <dbReference type="EMBL" id="KAK6981668.1"/>
    </source>
</evidence>
<proteinExistence type="predicted"/>
<organism evidence="2 3">
    <name type="scientific">Favolaschia claudopus</name>
    <dbReference type="NCBI Taxonomy" id="2862362"/>
    <lineage>
        <taxon>Eukaryota</taxon>
        <taxon>Fungi</taxon>
        <taxon>Dikarya</taxon>
        <taxon>Basidiomycota</taxon>
        <taxon>Agaricomycotina</taxon>
        <taxon>Agaricomycetes</taxon>
        <taxon>Agaricomycetidae</taxon>
        <taxon>Agaricales</taxon>
        <taxon>Marasmiineae</taxon>
        <taxon>Mycenaceae</taxon>
        <taxon>Favolaschia</taxon>
    </lineage>
</organism>
<feature type="non-terminal residue" evidence="2">
    <location>
        <position position="90"/>
    </location>
</feature>
<name>A0AAW0C722_9AGAR</name>
<evidence type="ECO:0008006" key="4">
    <source>
        <dbReference type="Google" id="ProtNLM"/>
    </source>
</evidence>
<accession>A0AAW0C722</accession>
<dbReference type="EMBL" id="JAWWNJ010000021">
    <property type="protein sequence ID" value="KAK7034335.1"/>
    <property type="molecule type" value="Genomic_DNA"/>
</dbReference>
<sequence length="90" mass="10432">MPFRHISEDFKVRALWLLDNGYVTEEVSDLLGVSTRSIARWRHNVANYGSVIPPRDPMQGRPRILNALQTDSVLELVEQFSELYLDEIMD</sequence>
<dbReference type="AlphaFoldDB" id="A0AAW0C722"/>
<evidence type="ECO:0000313" key="2">
    <source>
        <dbReference type="EMBL" id="KAK7034335.1"/>
    </source>
</evidence>
<dbReference type="Pfam" id="PF13384">
    <property type="entry name" value="HTH_23"/>
    <property type="match status" value="1"/>
</dbReference>
<reference evidence="2 3" key="1">
    <citation type="journal article" date="2024" name="J Genomics">
        <title>Draft genome sequencing and assembly of Favolaschia claudopus CIRM-BRFM 2984 isolated from oak limbs.</title>
        <authorList>
            <person name="Navarro D."/>
            <person name="Drula E."/>
            <person name="Chaduli D."/>
            <person name="Cazenave R."/>
            <person name="Ahrendt S."/>
            <person name="Wang J."/>
            <person name="Lipzen A."/>
            <person name="Daum C."/>
            <person name="Barry K."/>
            <person name="Grigoriev I.V."/>
            <person name="Favel A."/>
            <person name="Rosso M.N."/>
            <person name="Martin F."/>
        </authorList>
    </citation>
    <scope>NUCLEOTIDE SEQUENCE [LARGE SCALE GENOMIC DNA]</scope>
    <source>
        <strain evidence="2 3">CIRM-BRFM 2984</strain>
    </source>
</reference>
<dbReference type="InterPro" id="IPR009057">
    <property type="entry name" value="Homeodomain-like_sf"/>
</dbReference>
<protein>
    <recommendedName>
        <fullName evidence="4">Transposase</fullName>
    </recommendedName>
</protein>
<dbReference type="EMBL" id="JAWWNJ010000148">
    <property type="protein sequence ID" value="KAK6981668.1"/>
    <property type="molecule type" value="Genomic_DNA"/>
</dbReference>
<dbReference type="SUPFAM" id="SSF46689">
    <property type="entry name" value="Homeodomain-like"/>
    <property type="match status" value="1"/>
</dbReference>
<dbReference type="Proteomes" id="UP001362999">
    <property type="component" value="Unassembled WGS sequence"/>
</dbReference>
<keyword evidence="3" id="KW-1185">Reference proteome</keyword>